<dbReference type="AlphaFoldDB" id="A0A0D6ETJ8"/>
<dbReference type="GO" id="GO:0006388">
    <property type="term" value="P:tRNA splicing, via endonucleolytic cleavage and ligation"/>
    <property type="evidence" value="ECO:0007669"/>
    <property type="project" value="InterPro"/>
</dbReference>
<feature type="domain" description="tRNA-splicing endonuclease subunit Sen15" evidence="3">
    <location>
        <begin position="28"/>
        <end position="159"/>
    </location>
</feature>
<dbReference type="PANTHER" id="PTHR28582:SF1">
    <property type="entry name" value="TRNA-SPLICING ENDONUCLEASE SUBUNIT SEN15"/>
    <property type="match status" value="1"/>
</dbReference>
<accession>A0A0D6ETJ8</accession>
<protein>
    <submittedName>
        <fullName evidence="4">SPOSA6832_04784-mRNA-1:cds</fullName>
    </submittedName>
</protein>
<keyword evidence="5" id="KW-1185">Reference proteome</keyword>
<comment type="similarity">
    <text evidence="1">Belongs to the SEN15 family.</text>
</comment>
<gene>
    <name evidence="4" type="primary">SPOSA6832_04784</name>
</gene>
<dbReference type="InterPro" id="IPR036167">
    <property type="entry name" value="tRNA_intron_Endo_cat-like_sf"/>
</dbReference>
<proteinExistence type="inferred from homology"/>
<evidence type="ECO:0000313" key="5">
    <source>
        <dbReference type="Proteomes" id="UP000243876"/>
    </source>
</evidence>
<dbReference type="SUPFAM" id="SSF53032">
    <property type="entry name" value="tRNA-intron endonuclease catalytic domain-like"/>
    <property type="match status" value="1"/>
</dbReference>
<sequence length="162" mass="17379">MSASHPLAPRILPTCRRFPEQASALFQAFVDLSLAQQWRDLEVLELDHCRCAILRGRPKTPAKSPPAVVLPMGLQTPTTLASFALALPPSIPSDLLTHLVHSLSSVLTALDSLPPPSTASPSSDPPASTEPPTVYLAIVEKDGSIVYYVLRQGIVSPKEVPE</sequence>
<dbReference type="Pfam" id="PF09631">
    <property type="entry name" value="Sen15"/>
    <property type="match status" value="1"/>
</dbReference>
<dbReference type="Gene3D" id="3.40.1350.10">
    <property type="match status" value="1"/>
</dbReference>
<dbReference type="PANTHER" id="PTHR28582">
    <property type="entry name" value="TRNA-SPLICING ENDONUCLEASE SUBUNIT SEN15"/>
    <property type="match status" value="1"/>
</dbReference>
<dbReference type="GO" id="GO:0003676">
    <property type="term" value="F:nucleic acid binding"/>
    <property type="evidence" value="ECO:0007669"/>
    <property type="project" value="InterPro"/>
</dbReference>
<evidence type="ECO:0000256" key="2">
    <source>
        <dbReference type="ARBA" id="ARBA00022694"/>
    </source>
</evidence>
<evidence type="ECO:0000313" key="4">
    <source>
        <dbReference type="EMBL" id="CEQ42910.1"/>
    </source>
</evidence>
<dbReference type="Proteomes" id="UP000243876">
    <property type="component" value="Unassembled WGS sequence"/>
</dbReference>
<dbReference type="InterPro" id="IPR011856">
    <property type="entry name" value="tRNA_endonuc-like_dom_sf"/>
</dbReference>
<dbReference type="OrthoDB" id="10002170at2759"/>
<dbReference type="GO" id="GO:0005634">
    <property type="term" value="C:nucleus"/>
    <property type="evidence" value="ECO:0007669"/>
    <property type="project" value="UniProtKB-ARBA"/>
</dbReference>
<evidence type="ECO:0000259" key="3">
    <source>
        <dbReference type="Pfam" id="PF09631"/>
    </source>
</evidence>
<evidence type="ECO:0000256" key="1">
    <source>
        <dbReference type="ARBA" id="ARBA00006091"/>
    </source>
</evidence>
<dbReference type="InterPro" id="IPR018593">
    <property type="entry name" value="tRNA-endonuc_su_Sen15"/>
</dbReference>
<reference evidence="5" key="1">
    <citation type="submission" date="2015-02" db="EMBL/GenBank/DDBJ databases">
        <authorList>
            <person name="Gon?alves P."/>
        </authorList>
    </citation>
    <scope>NUCLEOTIDE SEQUENCE [LARGE SCALE GENOMIC DNA]</scope>
</reference>
<organism evidence="4 5">
    <name type="scientific">Sporidiobolus salmonicolor</name>
    <name type="common">Yeast-like fungus</name>
    <name type="synonym">Sporobolomyces salmonicolor</name>
    <dbReference type="NCBI Taxonomy" id="5005"/>
    <lineage>
        <taxon>Eukaryota</taxon>
        <taxon>Fungi</taxon>
        <taxon>Dikarya</taxon>
        <taxon>Basidiomycota</taxon>
        <taxon>Pucciniomycotina</taxon>
        <taxon>Microbotryomycetes</taxon>
        <taxon>Sporidiobolales</taxon>
        <taxon>Sporidiobolaceae</taxon>
        <taxon>Sporobolomyces</taxon>
    </lineage>
</organism>
<keyword evidence="2" id="KW-0819">tRNA processing</keyword>
<name>A0A0D6ETJ8_SPOSA</name>
<dbReference type="EMBL" id="CENE01000040">
    <property type="protein sequence ID" value="CEQ42910.1"/>
    <property type="molecule type" value="Genomic_DNA"/>
</dbReference>